<dbReference type="CDD" id="cd23995">
    <property type="entry name" value="Seipin_BSCL2_like"/>
    <property type="match status" value="1"/>
</dbReference>
<evidence type="ECO:0000313" key="10">
    <source>
        <dbReference type="EMBL" id="KAK1788166.1"/>
    </source>
</evidence>
<proteinExistence type="predicted"/>
<dbReference type="Pfam" id="PF06775">
    <property type="entry name" value="Seipin"/>
    <property type="match status" value="1"/>
</dbReference>
<dbReference type="GO" id="GO:0006629">
    <property type="term" value="P:lipid metabolic process"/>
    <property type="evidence" value="ECO:0007669"/>
    <property type="project" value="UniProtKB-KW"/>
</dbReference>
<keyword evidence="3 9" id="KW-0812">Transmembrane</keyword>
<dbReference type="GO" id="GO:0005789">
    <property type="term" value="C:endoplasmic reticulum membrane"/>
    <property type="evidence" value="ECO:0007669"/>
    <property type="project" value="UniProtKB-SubCell"/>
</dbReference>
<feature type="compositionally biased region" description="Polar residues" evidence="8">
    <location>
        <begin position="439"/>
        <end position="449"/>
    </location>
</feature>
<feature type="region of interest" description="Disordered" evidence="8">
    <location>
        <begin position="413"/>
        <end position="462"/>
    </location>
</feature>
<comment type="subcellular location">
    <subcellularLocation>
        <location evidence="1">Endoplasmic reticulum membrane</location>
        <topology evidence="1">Multi-pass membrane protein</topology>
    </subcellularLocation>
</comment>
<feature type="compositionally biased region" description="Basic residues" evidence="8">
    <location>
        <begin position="453"/>
        <end position="462"/>
    </location>
</feature>
<keyword evidence="5 9" id="KW-1133">Transmembrane helix</keyword>
<name>A0AAD8YWQ5_9TELE</name>
<protein>
    <recommendedName>
        <fullName evidence="2">Seipin</fullName>
    </recommendedName>
</protein>
<keyword evidence="6" id="KW-0443">Lipid metabolism</keyword>
<evidence type="ECO:0000256" key="3">
    <source>
        <dbReference type="ARBA" id="ARBA00022692"/>
    </source>
</evidence>
<sequence>MVHRCRCGPEVRCSEIRDGVFESVFMNSERHHAVAGVENRRNLGSRRPQPGQDSCGLEQMGSVLGPVLLWLQDVAAVTLLRARRTLLRAAILCCVLVLLLWVSIFLYGSFYYSYMPTVSFSTPVNYHYRTDCESLNSGLCSFPMANISLLKNGKEQVMMYGQPYRVSLELEMPESPVNEQLGMFMVRMSCYTKNGITVSTVTRSAMLHYRSSLLQTLNTLVFSPLLLTGLSEQKQLIDVELFSDYKSDSYQPTIGAVIEIQSRQVQIYSAQLRIHAYFTGIRHVMMGDATRLQQRREETRRRMHTSASTPSMSPLITQPAHPVQSPHNSASTTNSSSPITQISTPIMKYKREKEDIAELPQQPLKFTILRNICELLDTINLVGSVGEHRQDNESTTLESTDEGPVFVEAPHIAETNVSEEDPDRQEGAAELKGTVQEEGASQPQPSSTDAKLRQRHRPWLPF</sequence>
<evidence type="ECO:0000256" key="6">
    <source>
        <dbReference type="ARBA" id="ARBA00023098"/>
    </source>
</evidence>
<gene>
    <name evidence="10" type="ORF">P4O66_016622</name>
</gene>
<feature type="transmembrane region" description="Helical" evidence="9">
    <location>
        <begin position="89"/>
        <end position="112"/>
    </location>
</feature>
<accession>A0AAD8YWQ5</accession>
<evidence type="ECO:0000256" key="2">
    <source>
        <dbReference type="ARBA" id="ARBA00022064"/>
    </source>
</evidence>
<dbReference type="PANTHER" id="PTHR21212">
    <property type="entry name" value="BERNARDINELLI-SEIP CONGENITAL LIPODYSTROPHY 2 HOMOLOG BSCL2 PROTEIN"/>
    <property type="match status" value="1"/>
</dbReference>
<dbReference type="PANTHER" id="PTHR21212:SF0">
    <property type="entry name" value="SEIPIN"/>
    <property type="match status" value="1"/>
</dbReference>
<evidence type="ECO:0000313" key="11">
    <source>
        <dbReference type="Proteomes" id="UP001239994"/>
    </source>
</evidence>
<dbReference type="Proteomes" id="UP001239994">
    <property type="component" value="Unassembled WGS sequence"/>
</dbReference>
<dbReference type="InterPro" id="IPR009617">
    <property type="entry name" value="Seipin"/>
</dbReference>
<dbReference type="AlphaFoldDB" id="A0AAD8YWQ5"/>
<evidence type="ECO:0000256" key="7">
    <source>
        <dbReference type="ARBA" id="ARBA00023136"/>
    </source>
</evidence>
<keyword evidence="11" id="KW-1185">Reference proteome</keyword>
<feature type="region of interest" description="Disordered" evidence="8">
    <location>
        <begin position="294"/>
        <end position="341"/>
    </location>
</feature>
<evidence type="ECO:0000256" key="9">
    <source>
        <dbReference type="SAM" id="Phobius"/>
    </source>
</evidence>
<dbReference type="EMBL" id="JAROKS010000023">
    <property type="protein sequence ID" value="KAK1788166.1"/>
    <property type="molecule type" value="Genomic_DNA"/>
</dbReference>
<organism evidence="10 11">
    <name type="scientific">Electrophorus voltai</name>
    <dbReference type="NCBI Taxonomy" id="2609070"/>
    <lineage>
        <taxon>Eukaryota</taxon>
        <taxon>Metazoa</taxon>
        <taxon>Chordata</taxon>
        <taxon>Craniata</taxon>
        <taxon>Vertebrata</taxon>
        <taxon>Euteleostomi</taxon>
        <taxon>Actinopterygii</taxon>
        <taxon>Neopterygii</taxon>
        <taxon>Teleostei</taxon>
        <taxon>Ostariophysi</taxon>
        <taxon>Gymnotiformes</taxon>
        <taxon>Gymnotoidei</taxon>
        <taxon>Gymnotidae</taxon>
        <taxon>Electrophorus</taxon>
    </lineage>
</organism>
<reference evidence="10" key="1">
    <citation type="submission" date="2023-03" db="EMBL/GenBank/DDBJ databases">
        <title>Electrophorus voltai genome.</title>
        <authorList>
            <person name="Bian C."/>
        </authorList>
    </citation>
    <scope>NUCLEOTIDE SEQUENCE</scope>
    <source>
        <strain evidence="10">CB-2022</strain>
        <tissue evidence="10">Muscle</tissue>
    </source>
</reference>
<dbReference type="GO" id="GO:0140042">
    <property type="term" value="P:lipid droplet formation"/>
    <property type="evidence" value="ECO:0007669"/>
    <property type="project" value="UniProtKB-ARBA"/>
</dbReference>
<comment type="caution">
    <text evidence="10">The sequence shown here is derived from an EMBL/GenBank/DDBJ whole genome shotgun (WGS) entry which is preliminary data.</text>
</comment>
<evidence type="ECO:0000256" key="4">
    <source>
        <dbReference type="ARBA" id="ARBA00022824"/>
    </source>
</evidence>
<evidence type="ECO:0000256" key="5">
    <source>
        <dbReference type="ARBA" id="ARBA00022989"/>
    </source>
</evidence>
<evidence type="ECO:0000256" key="8">
    <source>
        <dbReference type="SAM" id="MobiDB-lite"/>
    </source>
</evidence>
<feature type="compositionally biased region" description="Polar residues" evidence="8">
    <location>
        <begin position="305"/>
        <end position="316"/>
    </location>
</feature>
<feature type="compositionally biased region" description="Low complexity" evidence="8">
    <location>
        <begin position="331"/>
        <end position="341"/>
    </location>
</feature>
<evidence type="ECO:0000256" key="1">
    <source>
        <dbReference type="ARBA" id="ARBA00004477"/>
    </source>
</evidence>
<keyword evidence="4" id="KW-0256">Endoplasmic reticulum</keyword>
<keyword evidence="7 9" id="KW-0472">Membrane</keyword>